<dbReference type="InterPro" id="IPR012292">
    <property type="entry name" value="Globin/Proto"/>
</dbReference>
<proteinExistence type="predicted"/>
<protein>
    <submittedName>
        <fullName evidence="3">GLOBIN domain-containing protein</fullName>
    </submittedName>
</protein>
<evidence type="ECO:0000313" key="1">
    <source>
        <dbReference type="EMBL" id="VDK57401.1"/>
    </source>
</evidence>
<name>A0A183DEL0_9BILA</name>
<dbReference type="AlphaFoldDB" id="A0A183DEL0"/>
<dbReference type="WBParaSite" id="GPUH_0000716001-mRNA-1">
    <property type="protein sequence ID" value="GPUH_0000716001-mRNA-1"/>
    <property type="gene ID" value="GPUH_0000716001"/>
</dbReference>
<reference evidence="3" key="1">
    <citation type="submission" date="2016-06" db="UniProtKB">
        <authorList>
            <consortium name="WormBaseParasite"/>
        </authorList>
    </citation>
    <scope>IDENTIFICATION</scope>
</reference>
<sequence length="92" mass="10848">MEIAPVVFRYGQRHYNGNAREYFNEGTVRLFCSQVVCTIADLLEVEVDPVCIEAWIEMMRYVGSKLLDGFNYERMRQKKLTVNTSDHPFYML</sequence>
<dbReference type="OrthoDB" id="5797731at2759"/>
<dbReference type="GO" id="GO:0020037">
    <property type="term" value="F:heme binding"/>
    <property type="evidence" value="ECO:0007669"/>
    <property type="project" value="InterPro"/>
</dbReference>
<dbReference type="GO" id="GO:0019825">
    <property type="term" value="F:oxygen binding"/>
    <property type="evidence" value="ECO:0007669"/>
    <property type="project" value="InterPro"/>
</dbReference>
<dbReference type="Gene3D" id="1.10.490.10">
    <property type="entry name" value="Globins"/>
    <property type="match status" value="1"/>
</dbReference>
<keyword evidence="2" id="KW-1185">Reference proteome</keyword>
<evidence type="ECO:0000313" key="3">
    <source>
        <dbReference type="WBParaSite" id="GPUH_0000716001-mRNA-1"/>
    </source>
</evidence>
<organism evidence="3">
    <name type="scientific">Gongylonema pulchrum</name>
    <dbReference type="NCBI Taxonomy" id="637853"/>
    <lineage>
        <taxon>Eukaryota</taxon>
        <taxon>Metazoa</taxon>
        <taxon>Ecdysozoa</taxon>
        <taxon>Nematoda</taxon>
        <taxon>Chromadorea</taxon>
        <taxon>Rhabditida</taxon>
        <taxon>Spirurina</taxon>
        <taxon>Spiruromorpha</taxon>
        <taxon>Spiruroidea</taxon>
        <taxon>Gongylonematidae</taxon>
        <taxon>Gongylonema</taxon>
    </lineage>
</organism>
<accession>A0A183DEL0</accession>
<evidence type="ECO:0000313" key="2">
    <source>
        <dbReference type="Proteomes" id="UP000271098"/>
    </source>
</evidence>
<dbReference type="Proteomes" id="UP000271098">
    <property type="component" value="Unassembled WGS sequence"/>
</dbReference>
<gene>
    <name evidence="1" type="ORF">GPUH_LOCUS7150</name>
</gene>
<dbReference type="EMBL" id="UYRT01018021">
    <property type="protein sequence ID" value="VDK57401.1"/>
    <property type="molecule type" value="Genomic_DNA"/>
</dbReference>
<reference evidence="1 2" key="2">
    <citation type="submission" date="2018-11" db="EMBL/GenBank/DDBJ databases">
        <authorList>
            <consortium name="Pathogen Informatics"/>
        </authorList>
    </citation>
    <scope>NUCLEOTIDE SEQUENCE [LARGE SCALE GENOMIC DNA]</scope>
</reference>